<feature type="compositionally biased region" description="Basic residues" evidence="1">
    <location>
        <begin position="58"/>
        <end position="87"/>
    </location>
</feature>
<feature type="region of interest" description="Disordered" evidence="1">
    <location>
        <begin position="58"/>
        <end position="106"/>
    </location>
</feature>
<protein>
    <submittedName>
        <fullName evidence="2">Uncharacterized protein</fullName>
    </submittedName>
</protein>
<reference evidence="2 3" key="1">
    <citation type="journal article" date="2015" name="Sci. Rep.">
        <title>The power of single molecule real-time sequencing technology in the de novo assembly of a eukaryotic genome.</title>
        <authorList>
            <person name="Sakai H."/>
            <person name="Naito K."/>
            <person name="Ogiso-Tanaka E."/>
            <person name="Takahashi Y."/>
            <person name="Iseki K."/>
            <person name="Muto C."/>
            <person name="Satou K."/>
            <person name="Teruya K."/>
            <person name="Shiroma A."/>
            <person name="Shimoji M."/>
            <person name="Hirano T."/>
            <person name="Itoh T."/>
            <person name="Kaga A."/>
            <person name="Tomooka N."/>
        </authorList>
    </citation>
    <scope>NUCLEOTIDE SEQUENCE [LARGE SCALE GENOMIC DNA]</scope>
    <source>
        <strain evidence="3">cv. Shumari</strain>
    </source>
</reference>
<dbReference type="Proteomes" id="UP000291084">
    <property type="component" value="Chromosome 7"/>
</dbReference>
<evidence type="ECO:0000313" key="2">
    <source>
        <dbReference type="EMBL" id="BAT92254.1"/>
    </source>
</evidence>
<dbReference type="AlphaFoldDB" id="A0A0S3SHI5"/>
<name>A0A0S3SHI5_PHAAN</name>
<gene>
    <name evidence="2" type="primary">Vigan.07G093900</name>
    <name evidence="2" type="ORF">VIGAN_07093900</name>
</gene>
<feature type="compositionally biased region" description="Basic and acidic residues" evidence="1">
    <location>
        <begin position="96"/>
        <end position="106"/>
    </location>
</feature>
<keyword evidence="3" id="KW-1185">Reference proteome</keyword>
<dbReference type="EMBL" id="AP015040">
    <property type="protein sequence ID" value="BAT92254.1"/>
    <property type="molecule type" value="Genomic_DNA"/>
</dbReference>
<organism evidence="2 3">
    <name type="scientific">Vigna angularis var. angularis</name>
    <dbReference type="NCBI Taxonomy" id="157739"/>
    <lineage>
        <taxon>Eukaryota</taxon>
        <taxon>Viridiplantae</taxon>
        <taxon>Streptophyta</taxon>
        <taxon>Embryophyta</taxon>
        <taxon>Tracheophyta</taxon>
        <taxon>Spermatophyta</taxon>
        <taxon>Magnoliopsida</taxon>
        <taxon>eudicotyledons</taxon>
        <taxon>Gunneridae</taxon>
        <taxon>Pentapetalae</taxon>
        <taxon>rosids</taxon>
        <taxon>fabids</taxon>
        <taxon>Fabales</taxon>
        <taxon>Fabaceae</taxon>
        <taxon>Papilionoideae</taxon>
        <taxon>50 kb inversion clade</taxon>
        <taxon>NPAAA clade</taxon>
        <taxon>indigoferoid/millettioid clade</taxon>
        <taxon>Phaseoleae</taxon>
        <taxon>Vigna</taxon>
    </lineage>
</organism>
<feature type="non-terminal residue" evidence="2">
    <location>
        <position position="106"/>
    </location>
</feature>
<evidence type="ECO:0000256" key="1">
    <source>
        <dbReference type="SAM" id="MobiDB-lite"/>
    </source>
</evidence>
<proteinExistence type="predicted"/>
<sequence>MNNLRANTKTNGRKRPKPTTFLTLEKIKTHVEQLLHPFHLGSRTSGMVFEARKRHRSIHALDRHSRRLRSPRRQSPRRLRTLVRSSKRISPPNSRFQREAFHSRRV</sequence>
<evidence type="ECO:0000313" key="3">
    <source>
        <dbReference type="Proteomes" id="UP000291084"/>
    </source>
</evidence>
<accession>A0A0S3SHI5</accession>